<organism evidence="5 6">
    <name type="scientific">Acinetobacter rudis CIP 110305</name>
    <dbReference type="NCBI Taxonomy" id="421052"/>
    <lineage>
        <taxon>Bacteria</taxon>
        <taxon>Pseudomonadati</taxon>
        <taxon>Pseudomonadota</taxon>
        <taxon>Gammaproteobacteria</taxon>
        <taxon>Moraxellales</taxon>
        <taxon>Moraxellaceae</taxon>
        <taxon>Acinetobacter</taxon>
    </lineage>
</organism>
<keyword evidence="2" id="KW-0547">Nucleotide-binding</keyword>
<sequence>MHLTQDNNNPVYLSLKHVQIQSTEQMLLHGLSFELHAGETLAIVGESGSGKSISCLALFGLLAKNLKVTGQVYFHRQDKLAFQDLSKQGLAIDQQIRTRKLAMIFQEPMTALNPLHRVEKILAESLSLVGCAQADIRSRSLALLKDVGIEQAEEMLSRFPHELSGGQRQRVMIAAALALEPDILIADEPTTALDVTLQAQILNLLQSLQRQHGMAMILISHDLRLVGRYANQVVVMKQGQVVEQGPVKNIFEQAASDYTRILLEQDLGACTPAPQQTEALLELQQLVVQYPIRTGILNRVKTFHTAVEALDLILAISQSIGIVGESGSGKSSFALAIARLIQSQGKIVLLGQDLNLLNAAKLRPLRHDFQLVFQDPFSSLNPRMSVAEIIAEGLQQQKLSQQELQCRIDEALLHVELTIAFKHRYPHELSGGQRQRVALARALIVKPKLLILDEPTSALDRTTQAAIVTLLRQLQKTQQMSYLFISHDLHVVKALCHQVMVLKQGKLVEFQNTIDLFERPQQLYTQQLIAASQY</sequence>
<dbReference type="PROSITE" id="PS50893">
    <property type="entry name" value="ABC_TRANSPORTER_2"/>
    <property type="match status" value="2"/>
</dbReference>
<proteinExistence type="predicted"/>
<dbReference type="PANTHER" id="PTHR43776:SF8">
    <property type="entry name" value="ABC TRANSPORTER, ATP-BINDING PROTEIN"/>
    <property type="match status" value="1"/>
</dbReference>
<evidence type="ECO:0000259" key="4">
    <source>
        <dbReference type="PROSITE" id="PS50893"/>
    </source>
</evidence>
<reference evidence="5 6" key="1">
    <citation type="submission" date="2013-06" db="EMBL/GenBank/DDBJ databases">
        <title>The Genome Sequence of Acinetobacter rudis CIP 110305.</title>
        <authorList>
            <consortium name="The Broad Institute Genome Sequencing Platform"/>
            <consortium name="The Broad Institute Genome Sequencing Center for Infectious Disease"/>
            <person name="Cerqueira G."/>
            <person name="Feldgarden M."/>
            <person name="Courvalin P."/>
            <person name="Perichon B."/>
            <person name="Grillot-Courvalin C."/>
            <person name="Clermont D."/>
            <person name="Rocha E."/>
            <person name="Yoon E.-J."/>
            <person name="Nemec A."/>
            <person name="Young S.K."/>
            <person name="Zeng Q."/>
            <person name="Gargeya S."/>
            <person name="Fitzgerald M."/>
            <person name="Abouelleil A."/>
            <person name="Alvarado L."/>
            <person name="Berlin A.M."/>
            <person name="Chapman S.B."/>
            <person name="Dewar J."/>
            <person name="Goldberg J."/>
            <person name="Griggs A."/>
            <person name="Gujja S."/>
            <person name="Hansen M."/>
            <person name="Howarth C."/>
            <person name="Imamovic A."/>
            <person name="Larimer J."/>
            <person name="McCowan C."/>
            <person name="Murphy C."/>
            <person name="Pearson M."/>
            <person name="Priest M."/>
            <person name="Roberts A."/>
            <person name="Saif S."/>
            <person name="Shea T."/>
            <person name="Sykes S."/>
            <person name="Wortman J."/>
            <person name="Nusbaum C."/>
            <person name="Birren B."/>
        </authorList>
    </citation>
    <scope>NUCLEOTIDE SEQUENCE [LARGE SCALE GENOMIC DNA]</scope>
    <source>
        <strain evidence="5 6">CIP 110305</strain>
    </source>
</reference>
<keyword evidence="3 5" id="KW-0067">ATP-binding</keyword>
<evidence type="ECO:0000313" key="6">
    <source>
        <dbReference type="Proteomes" id="UP000014568"/>
    </source>
</evidence>
<dbReference type="OrthoDB" id="9784450at2"/>
<dbReference type="RefSeq" id="WP_016655512.1">
    <property type="nucleotide sequence ID" value="NZ_KE340352.1"/>
</dbReference>
<dbReference type="InterPro" id="IPR027417">
    <property type="entry name" value="P-loop_NTPase"/>
</dbReference>
<dbReference type="InterPro" id="IPR003439">
    <property type="entry name" value="ABC_transporter-like_ATP-bd"/>
</dbReference>
<dbReference type="SUPFAM" id="SSF52540">
    <property type="entry name" value="P-loop containing nucleoside triphosphate hydrolases"/>
    <property type="match status" value="2"/>
</dbReference>
<gene>
    <name evidence="5" type="ORF">F945_01091</name>
</gene>
<comment type="caution">
    <text evidence="5">The sequence shown here is derived from an EMBL/GenBank/DDBJ whole genome shotgun (WGS) entry which is preliminary data.</text>
</comment>
<accession>S3NF66</accession>
<dbReference type="GO" id="GO:0005524">
    <property type="term" value="F:ATP binding"/>
    <property type="evidence" value="ECO:0007669"/>
    <property type="project" value="UniProtKB-KW"/>
</dbReference>
<keyword evidence="1" id="KW-0813">Transport</keyword>
<dbReference type="Proteomes" id="UP000014568">
    <property type="component" value="Unassembled WGS sequence"/>
</dbReference>
<dbReference type="Gene3D" id="3.40.50.300">
    <property type="entry name" value="P-loop containing nucleotide triphosphate hydrolases"/>
    <property type="match status" value="2"/>
</dbReference>
<dbReference type="InterPro" id="IPR003593">
    <property type="entry name" value="AAA+_ATPase"/>
</dbReference>
<dbReference type="NCBIfam" id="NF008453">
    <property type="entry name" value="PRK11308.1"/>
    <property type="match status" value="2"/>
</dbReference>
<dbReference type="STRING" id="632955.GCA_000829675_00770"/>
<dbReference type="AlphaFoldDB" id="S3NF66"/>
<dbReference type="eggNOG" id="COG4172">
    <property type="taxonomic scope" value="Bacteria"/>
</dbReference>
<protein>
    <submittedName>
        <fullName evidence="5">Microcin C transport system ATP-binding protein</fullName>
    </submittedName>
</protein>
<dbReference type="HOGENOM" id="CLU_000604_86_2_6"/>
<dbReference type="NCBIfam" id="NF007739">
    <property type="entry name" value="PRK10419.1"/>
    <property type="match status" value="2"/>
</dbReference>
<dbReference type="GO" id="GO:0055085">
    <property type="term" value="P:transmembrane transport"/>
    <property type="evidence" value="ECO:0007669"/>
    <property type="project" value="UniProtKB-ARBA"/>
</dbReference>
<evidence type="ECO:0000256" key="1">
    <source>
        <dbReference type="ARBA" id="ARBA00022448"/>
    </source>
</evidence>
<evidence type="ECO:0000256" key="3">
    <source>
        <dbReference type="ARBA" id="ARBA00022840"/>
    </source>
</evidence>
<feature type="domain" description="ABC transporter" evidence="4">
    <location>
        <begin position="13"/>
        <end position="263"/>
    </location>
</feature>
<dbReference type="EMBL" id="ATGI01000009">
    <property type="protein sequence ID" value="EPF77163.1"/>
    <property type="molecule type" value="Genomic_DNA"/>
</dbReference>
<dbReference type="PATRIC" id="fig|421052.3.peg.1073"/>
<dbReference type="GO" id="GO:0016887">
    <property type="term" value="F:ATP hydrolysis activity"/>
    <property type="evidence" value="ECO:0007669"/>
    <property type="project" value="InterPro"/>
</dbReference>
<keyword evidence="6" id="KW-1185">Reference proteome</keyword>
<feature type="domain" description="ABC transporter" evidence="4">
    <location>
        <begin position="292"/>
        <end position="529"/>
    </location>
</feature>
<dbReference type="PROSITE" id="PS00211">
    <property type="entry name" value="ABC_TRANSPORTER_1"/>
    <property type="match status" value="2"/>
</dbReference>
<dbReference type="InterPro" id="IPR050319">
    <property type="entry name" value="ABC_transp_ATP-bind"/>
</dbReference>
<dbReference type="InterPro" id="IPR017871">
    <property type="entry name" value="ABC_transporter-like_CS"/>
</dbReference>
<name>S3NF66_9GAMM</name>
<evidence type="ECO:0000313" key="5">
    <source>
        <dbReference type="EMBL" id="EPF77163.1"/>
    </source>
</evidence>
<evidence type="ECO:0000256" key="2">
    <source>
        <dbReference type="ARBA" id="ARBA00022741"/>
    </source>
</evidence>
<dbReference type="Pfam" id="PF00005">
    <property type="entry name" value="ABC_tran"/>
    <property type="match status" value="2"/>
</dbReference>
<dbReference type="CDD" id="cd03257">
    <property type="entry name" value="ABC_NikE_OppD_transporters"/>
    <property type="match status" value="2"/>
</dbReference>
<dbReference type="SMART" id="SM00382">
    <property type="entry name" value="AAA"/>
    <property type="match status" value="2"/>
</dbReference>
<dbReference type="PANTHER" id="PTHR43776">
    <property type="entry name" value="TRANSPORT ATP-BINDING PROTEIN"/>
    <property type="match status" value="1"/>
</dbReference>